<reference evidence="9" key="2">
    <citation type="submission" date="2017-05" db="UniProtKB">
        <authorList>
            <consortium name="EnsemblMetazoa"/>
        </authorList>
    </citation>
    <scope>IDENTIFICATION</scope>
</reference>
<protein>
    <recommendedName>
        <fullName evidence="7">inositol-1,4-bisphosphate 1-phosphatase</fullName>
        <ecNumber evidence="7">3.1.3.57</ecNumber>
    </recommendedName>
</protein>
<evidence type="ECO:0000256" key="2">
    <source>
        <dbReference type="ARBA" id="ARBA00022671"/>
    </source>
</evidence>
<dbReference type="InterPro" id="IPR044897">
    <property type="entry name" value="INPP1_dom_1"/>
</dbReference>
<keyword evidence="4 8" id="KW-0460">Magnesium</keyword>
<evidence type="ECO:0000256" key="3">
    <source>
        <dbReference type="ARBA" id="ARBA00022723"/>
    </source>
</evidence>
<dbReference type="Gene3D" id="3.40.190.80">
    <property type="match status" value="1"/>
</dbReference>
<dbReference type="InterPro" id="IPR020583">
    <property type="entry name" value="Inositol_monoP_metal-BS"/>
</dbReference>
<dbReference type="PANTHER" id="PTHR43028:SF3">
    <property type="entry name" value="INOSITOL POLYPHOSPHATE 1-PHOSPHATASE"/>
    <property type="match status" value="1"/>
</dbReference>
<dbReference type="OMA" id="KGSTFRW"/>
<dbReference type="PROSITE" id="PS00630">
    <property type="entry name" value="IMP_2"/>
    <property type="match status" value="1"/>
</dbReference>
<sequence>MESFLELLLSLTERSGVIARLIRGDKDLFGSLVEEKSGKAKNQRFEVDFKTLSDTLIQELFKHFIGEKFPQLKGFIFGEETNTFTLSNGENVTIEIGPTPVDTAHMLSRLLDPKLAGVLVETIHKEMKTCLKEEDREKVKLLKYLDERQLGVWIDPLDSTNEYVRGVTGSSSDGLYSQSIHCVTTLVGVFDRITGKPLIGVINQPFHSTDSEGVWCGWSLWGISEEGLIGMSSPLIPVRKGDNLSKKICLVSSSEDSHLLDKLNASTEWRTINVSGCGYKLLSVITGLADAYVLSKDSSFKWDTCGPHAILLAMGGNLEPFVRQGEGGGEVLYHCCGEGEGSKCWANKDGIIAYLSKDVVSSLLSVID</sequence>
<comment type="catalytic activity">
    <reaction evidence="6">
        <text>1D-myo-inositol 1,4-bisphosphate + H2O = 1D-myo-inositol 4-phosphate + phosphate</text>
        <dbReference type="Rhea" id="RHEA:15553"/>
        <dbReference type="ChEBI" id="CHEBI:15377"/>
        <dbReference type="ChEBI" id="CHEBI:43474"/>
        <dbReference type="ChEBI" id="CHEBI:58282"/>
        <dbReference type="ChEBI" id="CHEBI:58469"/>
        <dbReference type="EC" id="3.1.3.57"/>
    </reaction>
    <physiologicalReaction direction="left-to-right" evidence="6">
        <dbReference type="Rhea" id="RHEA:15554"/>
    </physiologicalReaction>
</comment>
<evidence type="ECO:0000256" key="1">
    <source>
        <dbReference type="ARBA" id="ARBA00009759"/>
    </source>
</evidence>
<dbReference type="PANTHER" id="PTHR43028">
    <property type="entry name" value="3'(2'),5'-BISPHOSPHATE NUCLEOTIDASE 1"/>
    <property type="match status" value="1"/>
</dbReference>
<dbReference type="EnsemblMetazoa" id="Aqu2.1.34196_001">
    <property type="protein sequence ID" value="Aqu2.1.34196_001"/>
    <property type="gene ID" value="Aqu2.1.34196"/>
</dbReference>
<dbReference type="GO" id="GO:0046872">
    <property type="term" value="F:metal ion binding"/>
    <property type="evidence" value="ECO:0007669"/>
    <property type="project" value="UniProtKB-KW"/>
</dbReference>
<comment type="cofactor">
    <cofactor evidence="8">
        <name>Mg(2+)</name>
        <dbReference type="ChEBI" id="CHEBI:18420"/>
    </cofactor>
</comment>
<evidence type="ECO:0000313" key="9">
    <source>
        <dbReference type="EnsemblMetazoa" id="Aqu2.1.34196_001"/>
    </source>
</evidence>
<dbReference type="AlphaFoldDB" id="A0A1X7V2L1"/>
<evidence type="ECO:0000313" key="10">
    <source>
        <dbReference type="Proteomes" id="UP000007879"/>
    </source>
</evidence>
<evidence type="ECO:0000256" key="8">
    <source>
        <dbReference type="PIRSR" id="PIRSR600760-2"/>
    </source>
</evidence>
<comment type="catalytic activity">
    <reaction evidence="5">
        <text>1D-myo-inositol 1,3,4-trisphosphate + H2O = 1D-myo-inositol 3,4-bisphosphate + phosphate</text>
        <dbReference type="Rhea" id="RHEA:70319"/>
        <dbReference type="ChEBI" id="CHEBI:15377"/>
        <dbReference type="ChEBI" id="CHEBI:43474"/>
        <dbReference type="ChEBI" id="CHEBI:58414"/>
        <dbReference type="ChEBI" id="CHEBI:83241"/>
    </reaction>
    <physiologicalReaction direction="left-to-right" evidence="5">
        <dbReference type="Rhea" id="RHEA:70320"/>
    </physiologicalReaction>
</comment>
<dbReference type="Gene3D" id="3.30.540.10">
    <property type="entry name" value="Fructose-1,6-Bisphosphatase, subunit A, domain 1"/>
    <property type="match status" value="1"/>
</dbReference>
<proteinExistence type="inferred from homology"/>
<dbReference type="PROSITE" id="PS00629">
    <property type="entry name" value="IMP_1"/>
    <property type="match status" value="1"/>
</dbReference>
<reference evidence="10" key="1">
    <citation type="journal article" date="2010" name="Nature">
        <title>The Amphimedon queenslandica genome and the evolution of animal complexity.</title>
        <authorList>
            <person name="Srivastava M."/>
            <person name="Simakov O."/>
            <person name="Chapman J."/>
            <person name="Fahey B."/>
            <person name="Gauthier M.E."/>
            <person name="Mitros T."/>
            <person name="Richards G.S."/>
            <person name="Conaco C."/>
            <person name="Dacre M."/>
            <person name="Hellsten U."/>
            <person name="Larroux C."/>
            <person name="Putnam N.H."/>
            <person name="Stanke M."/>
            <person name="Adamska M."/>
            <person name="Darling A."/>
            <person name="Degnan S.M."/>
            <person name="Oakley T.H."/>
            <person name="Plachetzki D.C."/>
            <person name="Zhai Y."/>
            <person name="Adamski M."/>
            <person name="Calcino A."/>
            <person name="Cummins S.F."/>
            <person name="Goodstein D.M."/>
            <person name="Harris C."/>
            <person name="Jackson D.J."/>
            <person name="Leys S.P."/>
            <person name="Shu S."/>
            <person name="Woodcroft B.J."/>
            <person name="Vervoort M."/>
            <person name="Kosik K.S."/>
            <person name="Manning G."/>
            <person name="Degnan B.M."/>
            <person name="Rokhsar D.S."/>
        </authorList>
    </citation>
    <scope>NUCLEOTIDE SEQUENCE [LARGE SCALE GENOMIC DNA]</scope>
</reference>
<dbReference type="InParanoid" id="A0A1X7V2L1"/>
<name>A0A1X7V2L1_AMPQE</name>
<dbReference type="KEGG" id="aqu:100633510"/>
<evidence type="ECO:0000256" key="4">
    <source>
        <dbReference type="ARBA" id="ARBA00022842"/>
    </source>
</evidence>
<dbReference type="InterPro" id="IPR050725">
    <property type="entry name" value="CysQ/Inositol_MonoPase"/>
</dbReference>
<dbReference type="Gene3D" id="4.10.460.10">
    <property type="entry name" value="Inositol Polyphosphate 1-phosphatase, domain 1"/>
    <property type="match status" value="1"/>
</dbReference>
<feature type="binding site" evidence="8">
    <location>
        <position position="303"/>
    </location>
    <ligand>
        <name>Mg(2+)</name>
        <dbReference type="ChEBI" id="CHEBI:18420"/>
        <label>1</label>
        <note>catalytic</note>
    </ligand>
</feature>
<dbReference type="GO" id="GO:0004441">
    <property type="term" value="F:inositol-1,4-bisphosphate 1-phosphatase activity"/>
    <property type="evidence" value="ECO:0007669"/>
    <property type="project" value="UniProtKB-EC"/>
</dbReference>
<dbReference type="GO" id="GO:0046854">
    <property type="term" value="P:phosphatidylinositol phosphate biosynthetic process"/>
    <property type="evidence" value="ECO:0007669"/>
    <property type="project" value="InterPro"/>
</dbReference>
<feature type="binding site" evidence="8">
    <location>
        <position position="155"/>
    </location>
    <ligand>
        <name>Mg(2+)</name>
        <dbReference type="ChEBI" id="CHEBI:18420"/>
        <label>1</label>
        <note>catalytic</note>
    </ligand>
</feature>
<dbReference type="InterPro" id="IPR000760">
    <property type="entry name" value="Inositol_monophosphatase-like"/>
</dbReference>
<organism evidence="9">
    <name type="scientific">Amphimedon queenslandica</name>
    <name type="common">Sponge</name>
    <dbReference type="NCBI Taxonomy" id="400682"/>
    <lineage>
        <taxon>Eukaryota</taxon>
        <taxon>Metazoa</taxon>
        <taxon>Porifera</taxon>
        <taxon>Demospongiae</taxon>
        <taxon>Heteroscleromorpha</taxon>
        <taxon>Haplosclerida</taxon>
        <taxon>Niphatidae</taxon>
        <taxon>Amphimedon</taxon>
    </lineage>
</organism>
<dbReference type="STRING" id="400682.A0A1X7V2L1"/>
<keyword evidence="3 8" id="KW-0479">Metal-binding</keyword>
<keyword evidence="10" id="KW-1185">Reference proteome</keyword>
<feature type="binding site" evidence="8">
    <location>
        <position position="79"/>
    </location>
    <ligand>
        <name>Mg(2+)</name>
        <dbReference type="ChEBI" id="CHEBI:18420"/>
        <label>1</label>
        <note>catalytic</note>
    </ligand>
</feature>
<dbReference type="SUPFAM" id="SSF56655">
    <property type="entry name" value="Carbohydrate phosphatase"/>
    <property type="match status" value="1"/>
</dbReference>
<dbReference type="eggNOG" id="KOG3099">
    <property type="taxonomic scope" value="Eukaryota"/>
</dbReference>
<keyword evidence="2" id="KW-0452">Lithium</keyword>
<evidence type="ECO:0000256" key="5">
    <source>
        <dbReference type="ARBA" id="ARBA00044465"/>
    </source>
</evidence>
<feature type="binding site" evidence="8">
    <location>
        <position position="158"/>
    </location>
    <ligand>
        <name>Mg(2+)</name>
        <dbReference type="ChEBI" id="CHEBI:18420"/>
        <label>1</label>
        <note>catalytic</note>
    </ligand>
</feature>
<dbReference type="Pfam" id="PF00459">
    <property type="entry name" value="Inositol_P"/>
    <property type="match status" value="1"/>
</dbReference>
<evidence type="ECO:0000256" key="6">
    <source>
        <dbReference type="ARBA" id="ARBA00044478"/>
    </source>
</evidence>
<dbReference type="EnsemblMetazoa" id="XM_003385878.2">
    <property type="protein sequence ID" value="XP_003385926.1"/>
    <property type="gene ID" value="LOC100633510"/>
</dbReference>
<dbReference type="OrthoDB" id="9977309at2759"/>
<comment type="similarity">
    <text evidence="1">Belongs to the inositol monophosphatase superfamily.</text>
</comment>
<gene>
    <name evidence="9" type="primary">100633510</name>
</gene>
<evidence type="ECO:0000256" key="7">
    <source>
        <dbReference type="ARBA" id="ARBA00044519"/>
    </source>
</evidence>
<dbReference type="EC" id="3.1.3.57" evidence="7"/>
<accession>A0A1X7V2L1</accession>
<dbReference type="InterPro" id="IPR020550">
    <property type="entry name" value="Inositol_monophosphatase_CS"/>
</dbReference>
<dbReference type="Proteomes" id="UP000007879">
    <property type="component" value="Unassembled WGS sequence"/>
</dbReference>
<feature type="binding site" evidence="8">
    <location>
        <position position="157"/>
    </location>
    <ligand>
        <name>Mg(2+)</name>
        <dbReference type="ChEBI" id="CHEBI:18420"/>
        <label>1</label>
        <note>catalytic</note>
    </ligand>
</feature>